<evidence type="ECO:0000313" key="2">
    <source>
        <dbReference type="EMBL" id="TXT13794.1"/>
    </source>
</evidence>
<dbReference type="AlphaFoldDB" id="A0A7D8Z713"/>
<gene>
    <name evidence="2" type="ORF">VHUM_01161</name>
</gene>
<accession>A0A7D8Z713</accession>
<feature type="signal peptide" evidence="1">
    <location>
        <begin position="1"/>
        <end position="18"/>
    </location>
</feature>
<keyword evidence="1" id="KW-0732">Signal</keyword>
<evidence type="ECO:0000256" key="1">
    <source>
        <dbReference type="SAM" id="SignalP"/>
    </source>
</evidence>
<feature type="chain" id="PRO_5028843077" description="Secreted protein" evidence="1">
    <location>
        <begin position="19"/>
        <end position="128"/>
    </location>
</feature>
<comment type="caution">
    <text evidence="2">The sequence shown here is derived from an EMBL/GenBank/DDBJ whole genome shotgun (WGS) entry which is preliminary data.</text>
</comment>
<keyword evidence="3" id="KW-1185">Reference proteome</keyword>
<dbReference type="PANTHER" id="PTHR37487:SF2">
    <property type="entry name" value="EXPRESSED PROTEIN"/>
    <property type="match status" value="1"/>
</dbReference>
<dbReference type="OrthoDB" id="3362246at2759"/>
<evidence type="ECO:0000313" key="3">
    <source>
        <dbReference type="Proteomes" id="UP000473826"/>
    </source>
</evidence>
<dbReference type="EMBL" id="QKWK01000002">
    <property type="protein sequence ID" value="TXT13794.1"/>
    <property type="molecule type" value="Genomic_DNA"/>
</dbReference>
<proteinExistence type="predicted"/>
<name>A0A7D8Z713_VANHU</name>
<protein>
    <recommendedName>
        <fullName evidence="4">Secreted protein</fullName>
    </recommendedName>
</protein>
<evidence type="ECO:0008006" key="4">
    <source>
        <dbReference type="Google" id="ProtNLM"/>
    </source>
</evidence>
<dbReference type="PANTHER" id="PTHR37487">
    <property type="entry name" value="CHROMOSOME 1, WHOLE GENOME SHOTGUN SEQUENCE"/>
    <property type="match status" value="1"/>
</dbReference>
<dbReference type="Proteomes" id="UP000473826">
    <property type="component" value="Unassembled WGS sequence"/>
</dbReference>
<sequence>MLKSAIAASLFAATAVLAQSGGPQINTPGALTECQPVLLTWNGGQGPYFVSVIPGGQPGAAALVDFGEQTGNQLTWRVNLAAGTQISLKIVDQTGNTNYAQAVSIQKGSDTSCVGKPVENGAASGAST</sequence>
<organism evidence="2 3">
    <name type="scientific">Vanrija humicola</name>
    <name type="common">Yeast</name>
    <name type="synonym">Cryptococcus humicola</name>
    <dbReference type="NCBI Taxonomy" id="5417"/>
    <lineage>
        <taxon>Eukaryota</taxon>
        <taxon>Fungi</taxon>
        <taxon>Dikarya</taxon>
        <taxon>Basidiomycota</taxon>
        <taxon>Agaricomycotina</taxon>
        <taxon>Tremellomycetes</taxon>
        <taxon>Trichosporonales</taxon>
        <taxon>Trichosporonaceae</taxon>
        <taxon>Vanrija</taxon>
    </lineage>
</organism>
<reference evidence="2 3" key="1">
    <citation type="journal article" date="2019" name="PLoS Genet.">
        <title>Convergent evolution of linked mating-type loci in basidiomycete fungi.</title>
        <authorList>
            <person name="Sun S."/>
            <person name="Coelho M.A."/>
            <person name="Heitman J."/>
            <person name="Nowrousian M."/>
        </authorList>
    </citation>
    <scope>NUCLEOTIDE SEQUENCE [LARGE SCALE GENOMIC DNA]</scope>
    <source>
        <strain evidence="2 3">CBS 4282</strain>
    </source>
</reference>